<name>A0A644TZN4_9ZZZZ</name>
<gene>
    <name evidence="2" type="ORF">SDC9_18220</name>
</gene>
<comment type="caution">
    <text evidence="2">The sequence shown here is derived from an EMBL/GenBank/DDBJ whole genome shotgun (WGS) entry which is preliminary data.</text>
</comment>
<keyword evidence="1" id="KW-0812">Transmembrane</keyword>
<keyword evidence="1" id="KW-1133">Transmembrane helix</keyword>
<feature type="transmembrane region" description="Helical" evidence="1">
    <location>
        <begin position="37"/>
        <end position="55"/>
    </location>
</feature>
<sequence>MSKFTKYLLYILFAVSLVFIIGFFVNQDAMLDSFLYYTYALVAIALVAAFILPMIKLFSNPKGLKKMLLFLLIAVVLIGVSYALASSEPLVVKINIEASENALKLTDAGLILTYILSAFAFLAILLGGVVKMVRNR</sequence>
<dbReference type="AlphaFoldDB" id="A0A644TZN4"/>
<keyword evidence="1" id="KW-0472">Membrane</keyword>
<evidence type="ECO:0000256" key="1">
    <source>
        <dbReference type="SAM" id="Phobius"/>
    </source>
</evidence>
<protein>
    <submittedName>
        <fullName evidence="2">Uncharacterized protein</fullName>
    </submittedName>
</protein>
<feature type="transmembrane region" description="Helical" evidence="1">
    <location>
        <begin position="7"/>
        <end position="25"/>
    </location>
</feature>
<accession>A0A644TZN4</accession>
<reference evidence="2" key="1">
    <citation type="submission" date="2019-08" db="EMBL/GenBank/DDBJ databases">
        <authorList>
            <person name="Kucharzyk K."/>
            <person name="Murdoch R.W."/>
            <person name="Higgins S."/>
            <person name="Loffler F."/>
        </authorList>
    </citation>
    <scope>NUCLEOTIDE SEQUENCE</scope>
</reference>
<feature type="transmembrane region" description="Helical" evidence="1">
    <location>
        <begin position="67"/>
        <end position="85"/>
    </location>
</feature>
<organism evidence="2">
    <name type="scientific">bioreactor metagenome</name>
    <dbReference type="NCBI Taxonomy" id="1076179"/>
    <lineage>
        <taxon>unclassified sequences</taxon>
        <taxon>metagenomes</taxon>
        <taxon>ecological metagenomes</taxon>
    </lineage>
</organism>
<evidence type="ECO:0000313" key="2">
    <source>
        <dbReference type="EMBL" id="MPL72435.1"/>
    </source>
</evidence>
<proteinExistence type="predicted"/>
<dbReference type="EMBL" id="VSSQ01000066">
    <property type="protein sequence ID" value="MPL72435.1"/>
    <property type="molecule type" value="Genomic_DNA"/>
</dbReference>
<feature type="transmembrane region" description="Helical" evidence="1">
    <location>
        <begin position="111"/>
        <end position="130"/>
    </location>
</feature>